<dbReference type="PANTHER" id="PTHR21346">
    <property type="entry name" value="FUN14 DOMAIN CONTAINING"/>
    <property type="match status" value="1"/>
</dbReference>
<reference evidence="8" key="1">
    <citation type="journal article" date="2016" name="Proc. Natl. Acad. Sci. U.S.A.">
        <title>Comparative genomics of biotechnologically important yeasts.</title>
        <authorList>
            <person name="Riley R."/>
            <person name="Haridas S."/>
            <person name="Wolfe K.H."/>
            <person name="Lopes M.R."/>
            <person name="Hittinger C.T."/>
            <person name="Goeker M."/>
            <person name="Salamov A.A."/>
            <person name="Wisecaver J.H."/>
            <person name="Long T.M."/>
            <person name="Calvey C.H."/>
            <person name="Aerts A.L."/>
            <person name="Barry K.W."/>
            <person name="Choi C."/>
            <person name="Clum A."/>
            <person name="Coughlan A.Y."/>
            <person name="Deshpande S."/>
            <person name="Douglass A.P."/>
            <person name="Hanson S.J."/>
            <person name="Klenk H.-P."/>
            <person name="LaButti K.M."/>
            <person name="Lapidus A."/>
            <person name="Lindquist E.A."/>
            <person name="Lipzen A.M."/>
            <person name="Meier-Kolthoff J.P."/>
            <person name="Ohm R.A."/>
            <person name="Otillar R.P."/>
            <person name="Pangilinan J.L."/>
            <person name="Peng Y."/>
            <person name="Rokas A."/>
            <person name="Rosa C.A."/>
            <person name="Scheuner C."/>
            <person name="Sibirny A.A."/>
            <person name="Slot J.C."/>
            <person name="Stielow J.B."/>
            <person name="Sun H."/>
            <person name="Kurtzman C.P."/>
            <person name="Blackwell M."/>
            <person name="Grigoriev I.V."/>
            <person name="Jeffries T.W."/>
        </authorList>
    </citation>
    <scope>NUCLEOTIDE SEQUENCE [LARGE SCALE GENOMIC DNA]</scope>
    <source>
        <strain evidence="8">NRRL Y-1626</strain>
    </source>
</reference>
<feature type="transmembrane region" description="Helical" evidence="6">
    <location>
        <begin position="145"/>
        <end position="166"/>
    </location>
</feature>
<evidence type="ECO:0000256" key="6">
    <source>
        <dbReference type="SAM" id="Phobius"/>
    </source>
</evidence>
<protein>
    <recommendedName>
        <fullName evidence="9">FUN14-domain-containing protein</fullName>
    </recommendedName>
</protein>
<evidence type="ECO:0000313" key="8">
    <source>
        <dbReference type="Proteomes" id="UP000092321"/>
    </source>
</evidence>
<keyword evidence="4 6" id="KW-1133">Transmembrane helix</keyword>
<evidence type="ECO:0000256" key="3">
    <source>
        <dbReference type="ARBA" id="ARBA00022692"/>
    </source>
</evidence>
<comment type="caution">
    <text evidence="7">The sequence shown here is derived from an EMBL/GenBank/DDBJ whole genome shotgun (WGS) entry which is preliminary data.</text>
</comment>
<keyword evidence="3 6" id="KW-0812">Transmembrane</keyword>
<accession>A0A1B7TDE1</accession>
<proteinExistence type="inferred from homology"/>
<dbReference type="AlphaFoldDB" id="A0A1B7TDE1"/>
<name>A0A1B7TDE1_9ASCO</name>
<dbReference type="OrthoDB" id="3990500at2759"/>
<dbReference type="PANTHER" id="PTHR21346:SF0">
    <property type="entry name" value="RE45833P"/>
    <property type="match status" value="1"/>
</dbReference>
<feature type="transmembrane region" description="Helical" evidence="6">
    <location>
        <begin position="121"/>
        <end position="139"/>
    </location>
</feature>
<dbReference type="InterPro" id="IPR007014">
    <property type="entry name" value="FUN14"/>
</dbReference>
<evidence type="ECO:0000256" key="5">
    <source>
        <dbReference type="ARBA" id="ARBA00023136"/>
    </source>
</evidence>
<evidence type="ECO:0000256" key="4">
    <source>
        <dbReference type="ARBA" id="ARBA00022989"/>
    </source>
</evidence>
<sequence>MFNSLIKSKSLHSCVFRGLLAKRAFTSPSFKSQTFVKSKILTQKTNTTKYFGLFAGAGLGFVGLSQLRNQTPIKSEATMEENVEKLKEVASDTTDKLTSYAADGVDKATLANKTKTERHAVYRKITTGTLLGLVSGIIIGKVSQILVIVSSTIFIFLELLQSRGFIRRPKVETKQTGLFETKETGSKILNKLSKSINYVGENPALRLSFLITFLMSATA</sequence>
<keyword evidence="8" id="KW-1185">Reference proteome</keyword>
<gene>
    <name evidence="7" type="ORF">HANVADRAFT_52788</name>
</gene>
<evidence type="ECO:0000256" key="1">
    <source>
        <dbReference type="ARBA" id="ARBA00004370"/>
    </source>
</evidence>
<evidence type="ECO:0000256" key="2">
    <source>
        <dbReference type="ARBA" id="ARBA00009160"/>
    </source>
</evidence>
<organism evidence="7 8">
    <name type="scientific">Hanseniaspora valbyensis NRRL Y-1626</name>
    <dbReference type="NCBI Taxonomy" id="766949"/>
    <lineage>
        <taxon>Eukaryota</taxon>
        <taxon>Fungi</taxon>
        <taxon>Dikarya</taxon>
        <taxon>Ascomycota</taxon>
        <taxon>Saccharomycotina</taxon>
        <taxon>Saccharomycetes</taxon>
        <taxon>Saccharomycodales</taxon>
        <taxon>Saccharomycodaceae</taxon>
        <taxon>Hanseniaspora</taxon>
    </lineage>
</organism>
<dbReference type="GO" id="GO:0000422">
    <property type="term" value="P:autophagy of mitochondrion"/>
    <property type="evidence" value="ECO:0007669"/>
    <property type="project" value="TreeGrafter"/>
</dbReference>
<comment type="subcellular location">
    <subcellularLocation>
        <location evidence="1">Membrane</location>
    </subcellularLocation>
</comment>
<dbReference type="EMBL" id="LXPE01000013">
    <property type="protein sequence ID" value="OBA26744.1"/>
    <property type="molecule type" value="Genomic_DNA"/>
</dbReference>
<evidence type="ECO:0008006" key="9">
    <source>
        <dbReference type="Google" id="ProtNLM"/>
    </source>
</evidence>
<dbReference type="Pfam" id="PF04930">
    <property type="entry name" value="FUN14"/>
    <property type="match status" value="1"/>
</dbReference>
<dbReference type="Proteomes" id="UP000092321">
    <property type="component" value="Unassembled WGS sequence"/>
</dbReference>
<keyword evidence="5 6" id="KW-0472">Membrane</keyword>
<dbReference type="GO" id="GO:0005741">
    <property type="term" value="C:mitochondrial outer membrane"/>
    <property type="evidence" value="ECO:0007669"/>
    <property type="project" value="TreeGrafter"/>
</dbReference>
<comment type="similarity">
    <text evidence="2">Belongs to the FUN14 family.</text>
</comment>
<evidence type="ECO:0000313" key="7">
    <source>
        <dbReference type="EMBL" id="OBA26744.1"/>
    </source>
</evidence>